<protein>
    <submittedName>
        <fullName evidence="2">Uncharacterized protein</fullName>
    </submittedName>
</protein>
<keyword evidence="3" id="KW-1185">Reference proteome</keyword>
<proteinExistence type="predicted"/>
<evidence type="ECO:0000313" key="3">
    <source>
        <dbReference type="Proteomes" id="UP001578633"/>
    </source>
</evidence>
<organism evidence="2 3">
    <name type="scientific">Alternaria dauci</name>
    <dbReference type="NCBI Taxonomy" id="48095"/>
    <lineage>
        <taxon>Eukaryota</taxon>
        <taxon>Fungi</taxon>
        <taxon>Dikarya</taxon>
        <taxon>Ascomycota</taxon>
        <taxon>Pezizomycotina</taxon>
        <taxon>Dothideomycetes</taxon>
        <taxon>Pleosporomycetidae</taxon>
        <taxon>Pleosporales</taxon>
        <taxon>Pleosporineae</taxon>
        <taxon>Pleosporaceae</taxon>
        <taxon>Alternaria</taxon>
        <taxon>Alternaria sect. Porri</taxon>
    </lineage>
</organism>
<dbReference type="Proteomes" id="UP001578633">
    <property type="component" value="Chromosome 7"/>
</dbReference>
<comment type="caution">
    <text evidence="2">The sequence shown here is derived from an EMBL/GenBank/DDBJ whole genome shotgun (WGS) entry which is preliminary data.</text>
</comment>
<dbReference type="GeneID" id="96088204"/>
<accession>A0ABR3UD85</accession>
<gene>
    <name evidence="2" type="ORF">ACET3X_007882</name>
</gene>
<reference evidence="2 3" key="1">
    <citation type="submission" date="2024-09" db="EMBL/GenBank/DDBJ databases">
        <title>T2T genomes of carrot and Alternaria dauci and their utility for understanding host-pathogen interaction during carrot leaf blight disease.</title>
        <authorList>
            <person name="Liu W."/>
            <person name="Xu S."/>
            <person name="Ou C."/>
            <person name="Liu X."/>
            <person name="Zhuang F."/>
            <person name="Deng X.W."/>
        </authorList>
    </citation>
    <scope>NUCLEOTIDE SEQUENCE [LARGE SCALE GENOMIC DNA]</scope>
    <source>
        <strain evidence="2 3">A2016</strain>
    </source>
</reference>
<dbReference type="EMBL" id="JBHGVX010000007">
    <property type="protein sequence ID" value="KAL1794461.1"/>
    <property type="molecule type" value="Genomic_DNA"/>
</dbReference>
<name>A0ABR3UD85_9PLEO</name>
<feature type="region of interest" description="Disordered" evidence="1">
    <location>
        <begin position="69"/>
        <end position="166"/>
    </location>
</feature>
<evidence type="ECO:0000256" key="1">
    <source>
        <dbReference type="SAM" id="MobiDB-lite"/>
    </source>
</evidence>
<dbReference type="RefSeq" id="XP_069305045.1">
    <property type="nucleotide sequence ID" value="XM_069454077.1"/>
</dbReference>
<sequence length="166" mass="18415">MTGPATEKHDYETLYNRHQLRQALKYLGLSQNASVKKELSDRAERWDTENAPNAVYKYIIKDKRAAGFLMTQPKGSDEAQDADPEDVDEDDMDVDQSSEQDDSDRDIMGDVAEGAFTLSTKERTINRTAYAPSHASKTLPSSKSGKEPSGAADTASPQRSKRNITK</sequence>
<evidence type="ECO:0000313" key="2">
    <source>
        <dbReference type="EMBL" id="KAL1794461.1"/>
    </source>
</evidence>
<feature type="compositionally biased region" description="Acidic residues" evidence="1">
    <location>
        <begin position="78"/>
        <end position="104"/>
    </location>
</feature>